<feature type="signal peptide" evidence="1">
    <location>
        <begin position="1"/>
        <end position="23"/>
    </location>
</feature>
<gene>
    <name evidence="2" type="ORF">D0435_04485</name>
</gene>
<sequence>MRKTILVMCVLLSLVISTVSVSAETDLSTAVTPDIELQYENFATANVTFSITNGTANCVMSTRLFPGKEIDYGQITAYIKNSSGKIVKTFSKKVYPQLNQWIWSDSYKLTSKGTYHLQATVKFYKNGKLVETITKTSYEKAY</sequence>
<comment type="caution">
    <text evidence="2">The sequence shown here is derived from an EMBL/GenBank/DDBJ whole genome shotgun (WGS) entry which is preliminary data.</text>
</comment>
<dbReference type="Proteomes" id="UP000446866">
    <property type="component" value="Unassembled WGS sequence"/>
</dbReference>
<accession>A0A845QG49</accession>
<reference evidence="2 3" key="1">
    <citation type="submission" date="2018-08" db="EMBL/GenBank/DDBJ databases">
        <title>Murine metabolic-syndrome-specific gut microbial biobank.</title>
        <authorList>
            <person name="Liu C."/>
        </authorList>
    </citation>
    <scope>NUCLEOTIDE SEQUENCE [LARGE SCALE GENOMIC DNA]</scope>
    <source>
        <strain evidence="2 3">28</strain>
    </source>
</reference>
<dbReference type="EMBL" id="QXWK01000008">
    <property type="protein sequence ID" value="NBH60910.1"/>
    <property type="molecule type" value="Genomic_DNA"/>
</dbReference>
<proteinExistence type="predicted"/>
<dbReference type="RefSeq" id="WP_160201204.1">
    <property type="nucleotide sequence ID" value="NZ_QXWK01000008.1"/>
</dbReference>
<evidence type="ECO:0000313" key="3">
    <source>
        <dbReference type="Proteomes" id="UP000446866"/>
    </source>
</evidence>
<keyword evidence="1" id="KW-0732">Signal</keyword>
<organism evidence="2 3">
    <name type="scientific">Anaerotruncus colihominis</name>
    <dbReference type="NCBI Taxonomy" id="169435"/>
    <lineage>
        <taxon>Bacteria</taxon>
        <taxon>Bacillati</taxon>
        <taxon>Bacillota</taxon>
        <taxon>Clostridia</taxon>
        <taxon>Eubacteriales</taxon>
        <taxon>Oscillospiraceae</taxon>
        <taxon>Anaerotruncus</taxon>
    </lineage>
</organism>
<evidence type="ECO:0000256" key="1">
    <source>
        <dbReference type="SAM" id="SignalP"/>
    </source>
</evidence>
<dbReference type="AlphaFoldDB" id="A0A845QG49"/>
<protein>
    <submittedName>
        <fullName evidence="2">Uncharacterized protein</fullName>
    </submittedName>
</protein>
<evidence type="ECO:0000313" key="2">
    <source>
        <dbReference type="EMBL" id="NBH60910.1"/>
    </source>
</evidence>
<keyword evidence="3" id="KW-1185">Reference proteome</keyword>
<feature type="chain" id="PRO_5032498621" evidence="1">
    <location>
        <begin position="24"/>
        <end position="142"/>
    </location>
</feature>
<name>A0A845QG49_9FIRM</name>